<feature type="signal peptide" evidence="1">
    <location>
        <begin position="1"/>
        <end position="24"/>
    </location>
</feature>
<sequence length="128" mass="14029">MKRLFPIVLMTALALAALPGRAAAFDEQSVMICAFRQALAMLTCKTPDKYSFLGVRDGVFVFNSHFAKGFADFYVQLNGDLAIFSSRVWHGRMPSGRIVKDYAAGCVQVIIDPLPCSSFHTARCCGSQ</sequence>
<dbReference type="OrthoDB" id="5457935at2"/>
<feature type="chain" id="PRO_5020878137" evidence="1">
    <location>
        <begin position="25"/>
        <end position="128"/>
    </location>
</feature>
<dbReference type="EMBL" id="CP026538">
    <property type="protein sequence ID" value="QAZ65877.1"/>
    <property type="molecule type" value="Genomic_DNA"/>
</dbReference>
<gene>
    <name evidence="2" type="ORF">C3Y92_00925</name>
</gene>
<dbReference type="KEGG" id="dcb:C3Y92_00925"/>
<accession>A0A4P6HG12</accession>
<organism evidence="2 3">
    <name type="scientific">Solidesulfovibrio carbinolicus</name>
    <dbReference type="NCBI Taxonomy" id="296842"/>
    <lineage>
        <taxon>Bacteria</taxon>
        <taxon>Pseudomonadati</taxon>
        <taxon>Thermodesulfobacteriota</taxon>
        <taxon>Desulfovibrionia</taxon>
        <taxon>Desulfovibrionales</taxon>
        <taxon>Desulfovibrionaceae</taxon>
        <taxon>Solidesulfovibrio</taxon>
    </lineage>
</organism>
<proteinExistence type="predicted"/>
<dbReference type="AlphaFoldDB" id="A0A4P6HG12"/>
<reference evidence="2 3" key="1">
    <citation type="submission" date="2018-02" db="EMBL/GenBank/DDBJ databases">
        <title>Genome sequence of Desulfovibrio carbinolicus DSM 3852.</title>
        <authorList>
            <person name="Wilbanks E."/>
            <person name="Skennerton C.T."/>
            <person name="Orphan V.J."/>
        </authorList>
    </citation>
    <scope>NUCLEOTIDE SEQUENCE [LARGE SCALE GENOMIC DNA]</scope>
    <source>
        <strain evidence="2 3">DSM 3852</strain>
    </source>
</reference>
<protein>
    <submittedName>
        <fullName evidence="2">Uncharacterized protein</fullName>
    </submittedName>
</protein>
<dbReference type="RefSeq" id="WP_129348615.1">
    <property type="nucleotide sequence ID" value="NZ_CP026538.1"/>
</dbReference>
<evidence type="ECO:0000256" key="1">
    <source>
        <dbReference type="SAM" id="SignalP"/>
    </source>
</evidence>
<keyword evidence="3" id="KW-1185">Reference proteome</keyword>
<name>A0A4P6HG12_9BACT</name>
<evidence type="ECO:0000313" key="2">
    <source>
        <dbReference type="EMBL" id="QAZ65877.1"/>
    </source>
</evidence>
<keyword evidence="1" id="KW-0732">Signal</keyword>
<dbReference type="Proteomes" id="UP000293296">
    <property type="component" value="Chromosome"/>
</dbReference>
<evidence type="ECO:0000313" key="3">
    <source>
        <dbReference type="Proteomes" id="UP000293296"/>
    </source>
</evidence>